<dbReference type="CDD" id="cd00882">
    <property type="entry name" value="Ras_like_GTPase"/>
    <property type="match status" value="1"/>
</dbReference>
<evidence type="ECO:0000313" key="2">
    <source>
        <dbReference type="EMBL" id="TRU33273.1"/>
    </source>
</evidence>
<dbReference type="SUPFAM" id="SSF52540">
    <property type="entry name" value="P-loop containing nucleoside triphosphate hydrolases"/>
    <property type="match status" value="1"/>
</dbReference>
<reference evidence="2 3" key="1">
    <citation type="submission" date="2019-01" db="EMBL/GenBank/DDBJ databases">
        <title>Coherence of Microcystis species and biogeography revealed through population genomics.</title>
        <authorList>
            <person name="Perez-Carrascal O.M."/>
            <person name="Terrat Y."/>
            <person name="Giani A."/>
            <person name="Fortin N."/>
            <person name="Tromas N."/>
            <person name="Shapiro B.J."/>
        </authorList>
    </citation>
    <scope>NUCLEOTIDE SEQUENCE [LARGE SCALE GENOMIC DNA]</scope>
    <source>
        <strain evidence="2">Ma_MB_F_20061100_S20D</strain>
    </source>
</reference>
<name>A0A552EFS7_MICAE</name>
<comment type="caution">
    <text evidence="2">The sequence shown here is derived from an EMBL/GenBank/DDBJ whole genome shotgun (WGS) entry which is preliminary data.</text>
</comment>
<feature type="domain" description="Double-GTPase 2" evidence="1">
    <location>
        <begin position="75"/>
        <end position="278"/>
    </location>
</feature>
<accession>A0A552EFS7</accession>
<dbReference type="InterPro" id="IPR027417">
    <property type="entry name" value="P-loop_NTPase"/>
</dbReference>
<sequence>MSPSQEDVILAQAQGLLSPTIEGLVFTPTKKGLGRLFGKSNQLEKCPNCNKETFIKVCPKCHYNLKYLSGEIEEKMIAIMGGRSSSKSTYISVLVNRLQNEIGKNFKAGVMFTDDKSRTIYEEIFRKPIFVREEILQATVSSTVDSRAKTPMILRVTFDNNGQRKAVNLVLFDTAGEDMEDIDIMSSEARYLCEADGIIFILDPLQIETVRQLVKEDLPDRLESADPNRIVERLYELHEQKLKIKAGKKIEKPIAFTLSKSDALFPFIEADSVLHHSGEHFGYLNLPDVESVHTEICTYLEEWMGSAFDNKVKTYFNCYRYFAMSPLGKNPINGKIEGLSPLRIEDPLLWLFSQFQFIQGRK</sequence>
<dbReference type="EMBL" id="SFBH01000123">
    <property type="protein sequence ID" value="TRU33273.1"/>
    <property type="molecule type" value="Genomic_DNA"/>
</dbReference>
<evidence type="ECO:0000259" key="1">
    <source>
        <dbReference type="Pfam" id="PF19993"/>
    </source>
</evidence>
<evidence type="ECO:0000313" key="3">
    <source>
        <dbReference type="Proteomes" id="UP000315113"/>
    </source>
</evidence>
<dbReference type="Proteomes" id="UP000315113">
    <property type="component" value="Unassembled WGS sequence"/>
</dbReference>
<dbReference type="Pfam" id="PF19993">
    <property type="entry name" value="DO-GTPase2"/>
    <property type="match status" value="1"/>
</dbReference>
<dbReference type="InterPro" id="IPR045528">
    <property type="entry name" value="DO-GTPase2"/>
</dbReference>
<dbReference type="AlphaFoldDB" id="A0A552EFS7"/>
<proteinExistence type="predicted"/>
<organism evidence="2 3">
    <name type="scientific">Microcystis aeruginosa Ma_MB_F_20061100_S20D</name>
    <dbReference type="NCBI Taxonomy" id="2486253"/>
    <lineage>
        <taxon>Bacteria</taxon>
        <taxon>Bacillati</taxon>
        <taxon>Cyanobacteriota</taxon>
        <taxon>Cyanophyceae</taxon>
        <taxon>Oscillatoriophycideae</taxon>
        <taxon>Chroococcales</taxon>
        <taxon>Microcystaceae</taxon>
        <taxon>Microcystis</taxon>
    </lineage>
</organism>
<protein>
    <recommendedName>
        <fullName evidence="1">Double-GTPase 2 domain-containing protein</fullName>
    </recommendedName>
</protein>
<gene>
    <name evidence="2" type="ORF">EWV78_15625</name>
</gene>